<reference evidence="4 5" key="1">
    <citation type="submission" date="2014-05" db="EMBL/GenBank/DDBJ databases">
        <title>Draft genome sequence of a rare smut relative, Tilletiaria anomala UBC 951.</title>
        <authorList>
            <consortium name="DOE Joint Genome Institute"/>
            <person name="Toome M."/>
            <person name="Kuo A."/>
            <person name="Henrissat B."/>
            <person name="Lipzen A."/>
            <person name="Tritt A."/>
            <person name="Yoshinaga Y."/>
            <person name="Zane M."/>
            <person name="Barry K."/>
            <person name="Grigoriev I.V."/>
            <person name="Spatafora J.W."/>
            <person name="Aimea M.C."/>
        </authorList>
    </citation>
    <scope>NUCLEOTIDE SEQUENCE [LARGE SCALE GENOMIC DNA]</scope>
    <source>
        <strain evidence="4 5">UBC 951</strain>
    </source>
</reference>
<dbReference type="InterPro" id="IPR051937">
    <property type="entry name" value="R3H_domain_containing"/>
</dbReference>
<dbReference type="CDD" id="cd02642">
    <property type="entry name" value="R3H_encore_like"/>
    <property type="match status" value="1"/>
</dbReference>
<comment type="caution">
    <text evidence="4">The sequence shown here is derived from an EMBL/GenBank/DDBJ whole genome shotgun (WGS) entry which is preliminary data.</text>
</comment>
<feature type="compositionally biased region" description="Basic and acidic residues" evidence="2">
    <location>
        <begin position="368"/>
        <end position="381"/>
    </location>
</feature>
<dbReference type="EMBL" id="JMSN01000008">
    <property type="protein sequence ID" value="KDN52573.1"/>
    <property type="molecule type" value="Genomic_DNA"/>
</dbReference>
<evidence type="ECO:0000313" key="5">
    <source>
        <dbReference type="Proteomes" id="UP000027361"/>
    </source>
</evidence>
<dbReference type="InterPro" id="IPR024771">
    <property type="entry name" value="SUZ"/>
</dbReference>
<dbReference type="Proteomes" id="UP000027361">
    <property type="component" value="Unassembled WGS sequence"/>
</dbReference>
<dbReference type="Pfam" id="PF12752">
    <property type="entry name" value="SUZ"/>
    <property type="match status" value="1"/>
</dbReference>
<evidence type="ECO:0000313" key="4">
    <source>
        <dbReference type="EMBL" id="KDN52573.1"/>
    </source>
</evidence>
<dbReference type="PROSITE" id="PS51673">
    <property type="entry name" value="SUZ"/>
    <property type="match status" value="1"/>
</dbReference>
<evidence type="ECO:0000259" key="3">
    <source>
        <dbReference type="PROSITE" id="PS51673"/>
    </source>
</evidence>
<sequence length="794" mass="82714">MQQWAFLPLTNHHSTRSHYVGPAVMDISIESGPSTAAGAPDGIIPHAFEHTQAHAQVPPIFSMAAAAKPNALKVLKRPQPPDTQAPSAPLLLEAQVSLGAGEASGVNGQSQPGPATTKQPPETLAASGGGVDSSQLSNALSALRLHGDSQEGVKGSDSSSARSPSSTGAAIVPDQAPASGAATVTGVPELDPTLISALRNGRDRAFVIKQEIDMIGFVRDAERTSWELPLMNSYQRLLVHRLADQFLLVHSIDPHTKAVCLTKRTDSNIPHTLPSVRATALVPPEVQSAPATRPQAFKIMRRDPSASTTRAQSPHLSAQDDLSHGGSSAASGSANGARRDRRNMTIEEREAAYREARERIFQGFSEAEAKARASHKGKEVDGEQQTPLQQQGASVAEGTNAAALLMPFRGDVEWAGMTRRQITSKAALRPSAPAFDPSARSSGRVSAEPNGSSGALGHAASNGNRRVPPHVPEAPLDGISPSEASFSTASSSSRCSSRASSSRSYQQQYPPHAAPGIAPPGWQHPGGHPLHDPHAVQYSQQPIGYPPISNGGSYSGPSPGPGASPGAEGYYPAVQGQPGFDPTGGTTPMQIPQGMYQAGIVQGVPVFAMTQTHPGYLQQQQQPQQQPLHAYAHPQGAPWLHYQQQQQPQHAGPPGPLNGHAQSGCAGVPPYPHSQGRSPMQPGTLADLYPGGHAAMGGPASRSRSSPSSGLSVQGSDYSGRAASRSSSAASGLDLCLVAKKSPSHDTSSVVVSFLFLGLFPILQTRVGSFDISPSSSCTPRLGHAPASGVACEF</sequence>
<dbReference type="GO" id="GO:0006012">
    <property type="term" value="P:galactose metabolic process"/>
    <property type="evidence" value="ECO:0007669"/>
    <property type="project" value="TreeGrafter"/>
</dbReference>
<dbReference type="InterPro" id="IPR036867">
    <property type="entry name" value="R3H_dom_sf"/>
</dbReference>
<dbReference type="Gene3D" id="3.30.1370.50">
    <property type="entry name" value="R3H-like domain"/>
    <property type="match status" value="1"/>
</dbReference>
<evidence type="ECO:0000256" key="2">
    <source>
        <dbReference type="SAM" id="MobiDB-lite"/>
    </source>
</evidence>
<feature type="compositionally biased region" description="Polar residues" evidence="2">
    <location>
        <begin position="106"/>
        <end position="120"/>
    </location>
</feature>
<keyword evidence="1" id="KW-0597">Phosphoprotein</keyword>
<feature type="region of interest" description="Disordered" evidence="2">
    <location>
        <begin position="368"/>
        <end position="395"/>
    </location>
</feature>
<dbReference type="InParanoid" id="A0A066WJ41"/>
<organism evidence="4 5">
    <name type="scientific">Tilletiaria anomala (strain ATCC 24038 / CBS 436.72 / UBC 951)</name>
    <dbReference type="NCBI Taxonomy" id="1037660"/>
    <lineage>
        <taxon>Eukaryota</taxon>
        <taxon>Fungi</taxon>
        <taxon>Dikarya</taxon>
        <taxon>Basidiomycota</taxon>
        <taxon>Ustilaginomycotina</taxon>
        <taxon>Exobasidiomycetes</taxon>
        <taxon>Georgefischeriales</taxon>
        <taxon>Tilletiariaceae</taxon>
        <taxon>Tilletiaria</taxon>
    </lineage>
</organism>
<dbReference type="AlphaFoldDB" id="A0A066WJ41"/>
<dbReference type="RefSeq" id="XP_013245412.1">
    <property type="nucleotide sequence ID" value="XM_013389958.1"/>
</dbReference>
<dbReference type="Pfam" id="PF01424">
    <property type="entry name" value="R3H"/>
    <property type="match status" value="1"/>
</dbReference>
<dbReference type="InterPro" id="IPR001374">
    <property type="entry name" value="R3H_dom"/>
</dbReference>
<accession>A0A066WJ41</accession>
<feature type="compositionally biased region" description="Low complexity" evidence="2">
    <location>
        <begin position="697"/>
        <end position="724"/>
    </location>
</feature>
<feature type="compositionally biased region" description="Low complexity" evidence="2">
    <location>
        <begin position="156"/>
        <end position="166"/>
    </location>
</feature>
<feature type="compositionally biased region" description="Low complexity" evidence="2">
    <location>
        <begin position="546"/>
        <end position="557"/>
    </location>
</feature>
<feature type="compositionally biased region" description="Polar residues" evidence="2">
    <location>
        <begin position="305"/>
        <end position="316"/>
    </location>
</feature>
<protein>
    <recommendedName>
        <fullName evidence="3">SUZ domain-containing protein</fullName>
    </recommendedName>
</protein>
<dbReference type="STRING" id="1037660.A0A066WJ41"/>
<feature type="region of interest" description="Disordered" evidence="2">
    <location>
        <begin position="147"/>
        <end position="185"/>
    </location>
</feature>
<dbReference type="HOGENOM" id="CLU_353804_0_0_1"/>
<dbReference type="OrthoDB" id="278430at2759"/>
<dbReference type="OMA" id="DVEWAGM"/>
<feature type="compositionally biased region" description="Low complexity" evidence="2">
    <location>
        <begin position="480"/>
        <end position="521"/>
    </location>
</feature>
<feature type="compositionally biased region" description="Low complexity" evidence="2">
    <location>
        <begin position="564"/>
        <end position="573"/>
    </location>
</feature>
<keyword evidence="5" id="KW-1185">Reference proteome</keyword>
<dbReference type="PANTHER" id="PTHR15672">
    <property type="entry name" value="CAMP-REGULATED PHOSPHOPROTEIN 21 RELATED R3H DOMAIN CONTAINING PROTEIN"/>
    <property type="match status" value="1"/>
</dbReference>
<feature type="compositionally biased region" description="Low complexity" evidence="2">
    <location>
        <begin position="325"/>
        <end position="336"/>
    </location>
</feature>
<feature type="region of interest" description="Disordered" evidence="2">
    <location>
        <begin position="425"/>
        <end position="591"/>
    </location>
</feature>
<feature type="compositionally biased region" description="Polar residues" evidence="2">
    <location>
        <begin position="383"/>
        <end position="393"/>
    </location>
</feature>
<feature type="compositionally biased region" description="Polar residues" evidence="2">
    <location>
        <begin position="439"/>
        <end position="453"/>
    </location>
</feature>
<proteinExistence type="predicted"/>
<dbReference type="GO" id="GO:0003676">
    <property type="term" value="F:nucleic acid binding"/>
    <property type="evidence" value="ECO:0007669"/>
    <property type="project" value="InterPro"/>
</dbReference>
<feature type="domain" description="SUZ" evidence="3">
    <location>
        <begin position="272"/>
        <end position="365"/>
    </location>
</feature>
<dbReference type="PANTHER" id="PTHR15672:SF8">
    <property type="entry name" value="PROTEIN ENCORE"/>
    <property type="match status" value="1"/>
</dbReference>
<gene>
    <name evidence="4" type="ORF">K437DRAFT_253976</name>
</gene>
<feature type="region of interest" description="Disordered" evidence="2">
    <location>
        <begin position="642"/>
        <end position="724"/>
    </location>
</feature>
<evidence type="ECO:0000256" key="1">
    <source>
        <dbReference type="ARBA" id="ARBA00022553"/>
    </source>
</evidence>
<dbReference type="GeneID" id="25263727"/>
<feature type="region of interest" description="Disordered" evidence="2">
    <location>
        <begin position="286"/>
        <end position="345"/>
    </location>
</feature>
<name>A0A066WJ41_TILAU</name>
<dbReference type="SUPFAM" id="SSF82708">
    <property type="entry name" value="R3H domain"/>
    <property type="match status" value="1"/>
</dbReference>
<feature type="region of interest" description="Disordered" evidence="2">
    <location>
        <begin position="102"/>
        <end position="132"/>
    </location>
</feature>